<keyword evidence="1" id="KW-0472">Membrane</keyword>
<evidence type="ECO:0000313" key="3">
    <source>
        <dbReference type="EMBL" id="CAA9547015.1"/>
    </source>
</evidence>
<sequence>MSLLLPAGLAALLALPVIVLLHMRHTSPRPKPVPALRFWLAARPEQTQQTRLRRPPFSLLLLLLLLAAAALALALARPAVAGALGALGIDLQTEPRHLIVLLDGSTSMAAQGEAAGRTRYEEARADALARLAALSDGDVATVLLLGTRTATLSATDAAGFGQLRERLAATPLPGGRADLDAALGLGRDLLLPGRENEVVVLSDGAFAVDPATVGALGAPVEFRRFGGASGDANAAVVSVTARAGGEGGGSLYARLANFGPEPLTAPVLLLADGIEAGRQEVTLPAAGGTVELAWPLPPGASDATVVLEVADAFAADNRADLPLAAGDLSLRILLVSDVPSPLARVLAAIEGARLTVEPGERLNDPAGLGNHDLMVLEGVAPVPGVLDELRMPLLIVAPPDGGPLPTDGVMVEPEIERLRSGDPLLAGVDLSGVTFGESPVIAAAAGQQEVVGAAEGPLVLRMTVAGEPAVVLAFDPSVSNLPRRVAFPILIANAVAELAPAPLPETVALGDPLRVQPRAGTAAVEIAPPTGDPVALAFDAADESGSPREALFAGTGLPGSYGVVERDGAGAETGGGRFVVNAGHPRESDLRPTPGLAETLAAAEGSTFGPAGGPGAAHLWPLLALAALALLVVEWLVWLLPRRRLSPVGAASSRSGSGSGFGFGSIRGGR</sequence>
<dbReference type="AlphaFoldDB" id="A0A6J4UGW6"/>
<evidence type="ECO:0000259" key="2">
    <source>
        <dbReference type="Pfam" id="PF07584"/>
    </source>
</evidence>
<reference evidence="3" key="1">
    <citation type="submission" date="2020-02" db="EMBL/GenBank/DDBJ databases">
        <authorList>
            <person name="Meier V. D."/>
        </authorList>
    </citation>
    <scope>NUCLEOTIDE SEQUENCE</scope>
    <source>
        <strain evidence="3">AVDCRST_MAG59</strain>
    </source>
</reference>
<proteinExistence type="predicted"/>
<dbReference type="Gene3D" id="3.40.50.410">
    <property type="entry name" value="von Willebrand factor, type A domain"/>
    <property type="match status" value="1"/>
</dbReference>
<dbReference type="PANTHER" id="PTHR37464:SF1">
    <property type="entry name" value="BLL2463 PROTEIN"/>
    <property type="match status" value="1"/>
</dbReference>
<dbReference type="InterPro" id="IPR036465">
    <property type="entry name" value="vWFA_dom_sf"/>
</dbReference>
<feature type="transmembrane region" description="Helical" evidence="1">
    <location>
        <begin position="6"/>
        <end position="23"/>
    </location>
</feature>
<dbReference type="InterPro" id="IPR011933">
    <property type="entry name" value="Double_TM_dom"/>
</dbReference>
<dbReference type="InterPro" id="IPR024163">
    <property type="entry name" value="Aerotolerance_reg_N"/>
</dbReference>
<dbReference type="EMBL" id="CADCWF010000086">
    <property type="protein sequence ID" value="CAA9547015.1"/>
    <property type="molecule type" value="Genomic_DNA"/>
</dbReference>
<protein>
    <recommendedName>
        <fullName evidence="2">Aerotolerance regulator N-terminal domain-containing protein</fullName>
    </recommendedName>
</protein>
<accession>A0A6J4UGW6</accession>
<keyword evidence="1" id="KW-0812">Transmembrane</keyword>
<dbReference type="Pfam" id="PF07584">
    <property type="entry name" value="BatA"/>
    <property type="match status" value="1"/>
</dbReference>
<dbReference type="PANTHER" id="PTHR37464">
    <property type="entry name" value="BLL2463 PROTEIN"/>
    <property type="match status" value="1"/>
</dbReference>
<organism evidence="3">
    <name type="scientific">uncultured Thermomicrobiales bacterium</name>
    <dbReference type="NCBI Taxonomy" id="1645740"/>
    <lineage>
        <taxon>Bacteria</taxon>
        <taxon>Pseudomonadati</taxon>
        <taxon>Thermomicrobiota</taxon>
        <taxon>Thermomicrobia</taxon>
        <taxon>Thermomicrobiales</taxon>
        <taxon>environmental samples</taxon>
    </lineage>
</organism>
<feature type="transmembrane region" description="Helical" evidence="1">
    <location>
        <begin position="57"/>
        <end position="76"/>
    </location>
</feature>
<feature type="domain" description="Aerotolerance regulator N-terminal" evidence="2">
    <location>
        <begin position="1"/>
        <end position="78"/>
    </location>
</feature>
<name>A0A6J4UGW6_9BACT</name>
<keyword evidence="1" id="KW-1133">Transmembrane helix</keyword>
<feature type="transmembrane region" description="Helical" evidence="1">
    <location>
        <begin position="619"/>
        <end position="640"/>
    </location>
</feature>
<gene>
    <name evidence="3" type="ORF">AVDCRST_MAG59-1398</name>
</gene>
<dbReference type="SUPFAM" id="SSF53300">
    <property type="entry name" value="vWA-like"/>
    <property type="match status" value="1"/>
</dbReference>
<dbReference type="NCBIfam" id="TIGR02226">
    <property type="entry name" value="two_anch"/>
    <property type="match status" value="1"/>
</dbReference>
<evidence type="ECO:0000256" key="1">
    <source>
        <dbReference type="SAM" id="Phobius"/>
    </source>
</evidence>